<evidence type="ECO:0000256" key="1">
    <source>
        <dbReference type="SAM" id="Phobius"/>
    </source>
</evidence>
<comment type="caution">
    <text evidence="3">The sequence shown here is derived from an EMBL/GenBank/DDBJ whole genome shotgun (WGS) entry which is preliminary data.</text>
</comment>
<sequence>MTYLYTNCVQDPFFSISIHDIAYRADSREDLLTAINGFLDDTVVLPPGEWDRNVLLPILIEQSQSYGTEKKDGQELFCNAYMVEFLPWRCWIGFWVMLILFGVVFKKNPLEKIYLGSADSSDFEVKGQPNTALLSTILVLGTFLVAFYLRKFRTKVTFLERRPGGL</sequence>
<dbReference type="EMBL" id="MU826122">
    <property type="protein sequence ID" value="KAJ7381652.1"/>
    <property type="molecule type" value="Genomic_DNA"/>
</dbReference>
<dbReference type="PANTHER" id="PTHR11453:SF47">
    <property type="entry name" value="ANION EXCHANGE PROTEIN"/>
    <property type="match status" value="1"/>
</dbReference>
<dbReference type="GO" id="GO:0008509">
    <property type="term" value="F:monoatomic anion transmembrane transporter activity"/>
    <property type="evidence" value="ECO:0007669"/>
    <property type="project" value="InterPro"/>
</dbReference>
<organism evidence="3 4">
    <name type="scientific">Desmophyllum pertusum</name>
    <dbReference type="NCBI Taxonomy" id="174260"/>
    <lineage>
        <taxon>Eukaryota</taxon>
        <taxon>Metazoa</taxon>
        <taxon>Cnidaria</taxon>
        <taxon>Anthozoa</taxon>
        <taxon>Hexacorallia</taxon>
        <taxon>Scleractinia</taxon>
        <taxon>Caryophylliina</taxon>
        <taxon>Caryophylliidae</taxon>
        <taxon>Desmophyllum</taxon>
    </lineage>
</organism>
<feature type="domain" description="Band 3 cytoplasmic" evidence="2">
    <location>
        <begin position="18"/>
        <end position="51"/>
    </location>
</feature>
<dbReference type="SUPFAM" id="SSF55804">
    <property type="entry name" value="Phoshotransferase/anion transport protein"/>
    <property type="match status" value="1"/>
</dbReference>
<dbReference type="GO" id="GO:0005886">
    <property type="term" value="C:plasma membrane"/>
    <property type="evidence" value="ECO:0007669"/>
    <property type="project" value="TreeGrafter"/>
</dbReference>
<dbReference type="AlphaFoldDB" id="A0A9W9ZH74"/>
<feature type="transmembrane region" description="Helical" evidence="1">
    <location>
        <begin position="86"/>
        <end position="105"/>
    </location>
</feature>
<keyword evidence="4" id="KW-1185">Reference proteome</keyword>
<dbReference type="Pfam" id="PF07565">
    <property type="entry name" value="Band_3_cyto"/>
    <property type="match status" value="1"/>
</dbReference>
<dbReference type="GO" id="GO:0050801">
    <property type="term" value="P:monoatomic ion homeostasis"/>
    <property type="evidence" value="ECO:0007669"/>
    <property type="project" value="TreeGrafter"/>
</dbReference>
<reference evidence="3" key="1">
    <citation type="submission" date="2023-01" db="EMBL/GenBank/DDBJ databases">
        <title>Genome assembly of the deep-sea coral Lophelia pertusa.</title>
        <authorList>
            <person name="Herrera S."/>
            <person name="Cordes E."/>
        </authorList>
    </citation>
    <scope>NUCLEOTIDE SEQUENCE</scope>
    <source>
        <strain evidence="3">USNM1676648</strain>
        <tissue evidence="3">Polyp</tissue>
    </source>
</reference>
<evidence type="ECO:0000313" key="4">
    <source>
        <dbReference type="Proteomes" id="UP001163046"/>
    </source>
</evidence>
<dbReference type="PANTHER" id="PTHR11453">
    <property type="entry name" value="ANION EXCHANGE PROTEIN"/>
    <property type="match status" value="1"/>
</dbReference>
<keyword evidence="1" id="KW-1133">Transmembrane helix</keyword>
<accession>A0A9W9ZH74</accession>
<dbReference type="Proteomes" id="UP001163046">
    <property type="component" value="Unassembled WGS sequence"/>
</dbReference>
<dbReference type="InterPro" id="IPR013769">
    <property type="entry name" value="Band3_cytoplasmic_dom"/>
</dbReference>
<evidence type="ECO:0000259" key="2">
    <source>
        <dbReference type="Pfam" id="PF07565"/>
    </source>
</evidence>
<keyword evidence="1" id="KW-0472">Membrane</keyword>
<feature type="transmembrane region" description="Helical" evidence="1">
    <location>
        <begin position="131"/>
        <end position="149"/>
    </location>
</feature>
<dbReference type="GO" id="GO:0015701">
    <property type="term" value="P:bicarbonate transport"/>
    <property type="evidence" value="ECO:0007669"/>
    <property type="project" value="TreeGrafter"/>
</dbReference>
<protein>
    <submittedName>
        <fullName evidence="3">Anion exchange protein 3</fullName>
    </submittedName>
</protein>
<dbReference type="InterPro" id="IPR016152">
    <property type="entry name" value="PTrfase/Anion_transptr"/>
</dbReference>
<name>A0A9W9ZH74_9CNID</name>
<proteinExistence type="predicted"/>
<dbReference type="Gene3D" id="3.40.930.10">
    <property type="entry name" value="Mannitol-specific EII, Chain A"/>
    <property type="match status" value="1"/>
</dbReference>
<dbReference type="GO" id="GO:0005452">
    <property type="term" value="F:solute:inorganic anion antiporter activity"/>
    <property type="evidence" value="ECO:0007669"/>
    <property type="project" value="InterPro"/>
</dbReference>
<keyword evidence="1" id="KW-0812">Transmembrane</keyword>
<gene>
    <name evidence="3" type="primary">SLC4A3_8</name>
    <name evidence="3" type="ORF">OS493_039859</name>
</gene>
<dbReference type="InterPro" id="IPR003020">
    <property type="entry name" value="HCO3_transpt_euk"/>
</dbReference>
<evidence type="ECO:0000313" key="3">
    <source>
        <dbReference type="EMBL" id="KAJ7381652.1"/>
    </source>
</evidence>
<dbReference type="OrthoDB" id="1735926at2759"/>